<feature type="compositionally biased region" description="Acidic residues" evidence="1">
    <location>
        <begin position="17"/>
        <end position="28"/>
    </location>
</feature>
<proteinExistence type="predicted"/>
<feature type="region of interest" description="Disordered" evidence="1">
    <location>
        <begin position="128"/>
        <end position="147"/>
    </location>
</feature>
<feature type="compositionally biased region" description="Basic and acidic residues" evidence="1">
    <location>
        <begin position="63"/>
        <end position="75"/>
    </location>
</feature>
<comment type="caution">
    <text evidence="2">The sequence shown here is derived from an EMBL/GenBank/DDBJ whole genome shotgun (WGS) entry which is preliminary data.</text>
</comment>
<organism evidence="2">
    <name type="scientific">marine sediment metagenome</name>
    <dbReference type="NCBI Taxonomy" id="412755"/>
    <lineage>
        <taxon>unclassified sequences</taxon>
        <taxon>metagenomes</taxon>
        <taxon>ecological metagenomes</taxon>
    </lineage>
</organism>
<gene>
    <name evidence="2" type="ORF">LCGC14_0842770</name>
</gene>
<feature type="region of interest" description="Disordered" evidence="1">
    <location>
        <begin position="1"/>
        <end position="75"/>
    </location>
</feature>
<evidence type="ECO:0000313" key="2">
    <source>
        <dbReference type="EMBL" id="KKN29562.1"/>
    </source>
</evidence>
<name>A0A0F9PXT0_9ZZZZ</name>
<evidence type="ECO:0000256" key="1">
    <source>
        <dbReference type="SAM" id="MobiDB-lite"/>
    </source>
</evidence>
<sequence length="167" mass="17760">MRNPLAGIGLRGKRADDDDAKAEEDEDEMKAAAEAEAAEAEAAKAQEEDEDEDDEDDDDEDEPFSKKDARRLAAKAERKAARELRGYAREVADLCTLAGKAELAAEFIAKNVSVADVRKTLLGQRASASSAAEIAGHTGPDSGRTTAALWDKAVARTNARFSPGTPA</sequence>
<reference evidence="2" key="1">
    <citation type="journal article" date="2015" name="Nature">
        <title>Complex archaea that bridge the gap between prokaryotes and eukaryotes.</title>
        <authorList>
            <person name="Spang A."/>
            <person name="Saw J.H."/>
            <person name="Jorgensen S.L."/>
            <person name="Zaremba-Niedzwiedzka K."/>
            <person name="Martijn J."/>
            <person name="Lind A.E."/>
            <person name="van Eijk R."/>
            <person name="Schleper C."/>
            <person name="Guy L."/>
            <person name="Ettema T.J."/>
        </authorList>
    </citation>
    <scope>NUCLEOTIDE SEQUENCE</scope>
</reference>
<dbReference type="EMBL" id="LAZR01002477">
    <property type="protein sequence ID" value="KKN29562.1"/>
    <property type="molecule type" value="Genomic_DNA"/>
</dbReference>
<accession>A0A0F9PXT0</accession>
<protein>
    <submittedName>
        <fullName evidence="2">Uncharacterized protein</fullName>
    </submittedName>
</protein>
<feature type="compositionally biased region" description="Acidic residues" evidence="1">
    <location>
        <begin position="47"/>
        <end position="62"/>
    </location>
</feature>
<dbReference type="AlphaFoldDB" id="A0A0F9PXT0"/>